<name>A0A0P0XME5_ORYSJ</name>
<evidence type="ECO:0000256" key="1">
    <source>
        <dbReference type="SAM" id="MobiDB-lite"/>
    </source>
</evidence>
<dbReference type="InParanoid" id="A0A0P0XME5"/>
<reference evidence="3" key="1">
    <citation type="journal article" date="2005" name="Nature">
        <title>The map-based sequence of the rice genome.</title>
        <authorList>
            <consortium name="International rice genome sequencing project (IRGSP)"/>
            <person name="Matsumoto T."/>
            <person name="Wu J."/>
            <person name="Kanamori H."/>
            <person name="Katayose Y."/>
            <person name="Fujisawa M."/>
            <person name="Namiki N."/>
            <person name="Mizuno H."/>
            <person name="Yamamoto K."/>
            <person name="Antonio B.A."/>
            <person name="Baba T."/>
            <person name="Sakata K."/>
            <person name="Nagamura Y."/>
            <person name="Aoki H."/>
            <person name="Arikawa K."/>
            <person name="Arita K."/>
            <person name="Bito T."/>
            <person name="Chiden Y."/>
            <person name="Fujitsuka N."/>
            <person name="Fukunaka R."/>
            <person name="Hamada M."/>
            <person name="Harada C."/>
            <person name="Hayashi A."/>
            <person name="Hijishita S."/>
            <person name="Honda M."/>
            <person name="Hosokawa S."/>
            <person name="Ichikawa Y."/>
            <person name="Idonuma A."/>
            <person name="Iijima M."/>
            <person name="Ikeda M."/>
            <person name="Ikeno M."/>
            <person name="Ito K."/>
            <person name="Ito S."/>
            <person name="Ito T."/>
            <person name="Ito Y."/>
            <person name="Ito Y."/>
            <person name="Iwabuchi A."/>
            <person name="Kamiya K."/>
            <person name="Karasawa W."/>
            <person name="Kurita K."/>
            <person name="Katagiri S."/>
            <person name="Kikuta A."/>
            <person name="Kobayashi H."/>
            <person name="Kobayashi N."/>
            <person name="Machita K."/>
            <person name="Maehara T."/>
            <person name="Masukawa M."/>
            <person name="Mizubayashi T."/>
            <person name="Mukai Y."/>
            <person name="Nagasaki H."/>
            <person name="Nagata Y."/>
            <person name="Naito S."/>
            <person name="Nakashima M."/>
            <person name="Nakama Y."/>
            <person name="Nakamichi Y."/>
            <person name="Nakamura M."/>
            <person name="Meguro A."/>
            <person name="Negishi M."/>
            <person name="Ohta I."/>
            <person name="Ohta T."/>
            <person name="Okamoto M."/>
            <person name="Ono N."/>
            <person name="Saji S."/>
            <person name="Sakaguchi M."/>
            <person name="Sakai K."/>
            <person name="Shibata M."/>
            <person name="Shimokawa T."/>
            <person name="Song J."/>
            <person name="Takazaki Y."/>
            <person name="Terasawa K."/>
            <person name="Tsugane M."/>
            <person name="Tsuji K."/>
            <person name="Ueda S."/>
            <person name="Waki K."/>
            <person name="Yamagata H."/>
            <person name="Yamamoto M."/>
            <person name="Yamamoto S."/>
            <person name="Yamane H."/>
            <person name="Yoshiki S."/>
            <person name="Yoshihara R."/>
            <person name="Yukawa K."/>
            <person name="Zhong H."/>
            <person name="Yano M."/>
            <person name="Yuan Q."/>
            <person name="Ouyang S."/>
            <person name="Liu J."/>
            <person name="Jones K.M."/>
            <person name="Gansberger K."/>
            <person name="Moffat K."/>
            <person name="Hill J."/>
            <person name="Bera J."/>
            <person name="Fadrosh D."/>
            <person name="Jin S."/>
            <person name="Johri S."/>
            <person name="Kim M."/>
            <person name="Overton L."/>
            <person name="Reardon M."/>
            <person name="Tsitrin T."/>
            <person name="Vuong H."/>
            <person name="Weaver B."/>
            <person name="Ciecko A."/>
            <person name="Tallon L."/>
            <person name="Jackson J."/>
            <person name="Pai G."/>
            <person name="Aken S.V."/>
            <person name="Utterback T."/>
            <person name="Reidmuller S."/>
            <person name="Feldblyum T."/>
            <person name="Hsiao J."/>
            <person name="Zismann V."/>
            <person name="Iobst S."/>
            <person name="de Vazeille A.R."/>
            <person name="Buell C.R."/>
            <person name="Ying K."/>
            <person name="Li Y."/>
            <person name="Lu T."/>
            <person name="Huang Y."/>
            <person name="Zhao Q."/>
            <person name="Feng Q."/>
            <person name="Zhang L."/>
            <person name="Zhu J."/>
            <person name="Weng Q."/>
            <person name="Mu J."/>
            <person name="Lu Y."/>
            <person name="Fan D."/>
            <person name="Liu Y."/>
            <person name="Guan J."/>
            <person name="Zhang Y."/>
            <person name="Yu S."/>
            <person name="Liu X."/>
            <person name="Zhang Y."/>
            <person name="Hong G."/>
            <person name="Han B."/>
            <person name="Choisne N."/>
            <person name="Demange N."/>
            <person name="Orjeda G."/>
            <person name="Samain S."/>
            <person name="Cattolico L."/>
            <person name="Pelletier E."/>
            <person name="Couloux A."/>
            <person name="Segurens B."/>
            <person name="Wincker P."/>
            <person name="D'Hont A."/>
            <person name="Scarpelli C."/>
            <person name="Weissenbach J."/>
            <person name="Salanoubat M."/>
            <person name="Quetier F."/>
            <person name="Yu Y."/>
            <person name="Kim H.R."/>
            <person name="Rambo T."/>
            <person name="Currie J."/>
            <person name="Collura K."/>
            <person name="Luo M."/>
            <person name="Yang T."/>
            <person name="Ammiraju J.S.S."/>
            <person name="Engler F."/>
            <person name="Soderlund C."/>
            <person name="Wing R.A."/>
            <person name="Palmer L.E."/>
            <person name="de la Bastide M."/>
            <person name="Spiegel L."/>
            <person name="Nascimento L."/>
            <person name="Zutavern T."/>
            <person name="O'Shaughnessy A."/>
            <person name="Dike S."/>
            <person name="Dedhia N."/>
            <person name="Preston R."/>
            <person name="Balija V."/>
            <person name="McCombie W.R."/>
            <person name="Chow T."/>
            <person name="Chen H."/>
            <person name="Chung M."/>
            <person name="Chen C."/>
            <person name="Shaw J."/>
            <person name="Wu H."/>
            <person name="Hsiao K."/>
            <person name="Chao Y."/>
            <person name="Chu M."/>
            <person name="Cheng C."/>
            <person name="Hour A."/>
            <person name="Lee P."/>
            <person name="Lin S."/>
            <person name="Lin Y."/>
            <person name="Liou J."/>
            <person name="Liu S."/>
            <person name="Hsing Y."/>
            <person name="Raghuvanshi S."/>
            <person name="Mohanty A."/>
            <person name="Bharti A.K."/>
            <person name="Gaur A."/>
            <person name="Gupta V."/>
            <person name="Kumar D."/>
            <person name="Ravi V."/>
            <person name="Vij S."/>
            <person name="Kapur A."/>
            <person name="Khurana P."/>
            <person name="Khurana P."/>
            <person name="Khurana J.P."/>
            <person name="Tyagi A.K."/>
            <person name="Gaikwad K."/>
            <person name="Singh A."/>
            <person name="Dalal V."/>
            <person name="Srivastava S."/>
            <person name="Dixit A."/>
            <person name="Pal A.K."/>
            <person name="Ghazi I.A."/>
            <person name="Yadav M."/>
            <person name="Pandit A."/>
            <person name="Bhargava A."/>
            <person name="Sureshbabu K."/>
            <person name="Batra K."/>
            <person name="Sharma T.R."/>
            <person name="Mohapatra T."/>
            <person name="Singh N.K."/>
            <person name="Messing J."/>
            <person name="Nelson A.B."/>
            <person name="Fuks G."/>
            <person name="Kavchok S."/>
            <person name="Keizer G."/>
            <person name="Linton E."/>
            <person name="Llaca V."/>
            <person name="Song R."/>
            <person name="Tanyolac B."/>
            <person name="Young S."/>
            <person name="Ho-Il K."/>
            <person name="Hahn J.H."/>
            <person name="Sangsakoo G."/>
            <person name="Vanavichit A."/>
            <person name="de Mattos Luiz.A.T."/>
            <person name="Zimmer P.D."/>
            <person name="Malone G."/>
            <person name="Dellagostin O."/>
            <person name="de Oliveira A.C."/>
            <person name="Bevan M."/>
            <person name="Bancroft I."/>
            <person name="Minx P."/>
            <person name="Cordum H."/>
            <person name="Wilson R."/>
            <person name="Cheng Z."/>
            <person name="Jin W."/>
            <person name="Jiang J."/>
            <person name="Leong S.A."/>
            <person name="Iwama H."/>
            <person name="Gojobori T."/>
            <person name="Itoh T."/>
            <person name="Niimura Y."/>
            <person name="Fujii Y."/>
            <person name="Habara T."/>
            <person name="Sakai H."/>
            <person name="Sato Y."/>
            <person name="Wilson G."/>
            <person name="Kumar K."/>
            <person name="McCouch S."/>
            <person name="Juretic N."/>
            <person name="Hoen D."/>
            <person name="Wright S."/>
            <person name="Bruskiewich R."/>
            <person name="Bureau T."/>
            <person name="Miyao A."/>
            <person name="Hirochika H."/>
            <person name="Nishikawa T."/>
            <person name="Kadowaki K."/>
            <person name="Sugiura M."/>
            <person name="Burr B."/>
            <person name="Sasaki T."/>
        </authorList>
    </citation>
    <scope>NUCLEOTIDE SEQUENCE [LARGE SCALE GENOMIC DNA]</scope>
    <source>
        <strain evidence="3">cv. Nipponbare</strain>
    </source>
</reference>
<dbReference type="EMBL" id="AP014965">
    <property type="protein sequence ID" value="BAT08151.1"/>
    <property type="molecule type" value="Genomic_DNA"/>
</dbReference>
<dbReference type="Proteomes" id="UP000059680">
    <property type="component" value="Chromosome 9"/>
</dbReference>
<evidence type="ECO:0000313" key="3">
    <source>
        <dbReference type="Proteomes" id="UP000059680"/>
    </source>
</evidence>
<dbReference type="AlphaFoldDB" id="A0A0P0XME5"/>
<reference evidence="2 3" key="2">
    <citation type="journal article" date="2013" name="Plant Cell Physiol.">
        <title>Rice Annotation Project Database (RAP-DB): an integrative and interactive database for rice genomics.</title>
        <authorList>
            <person name="Sakai H."/>
            <person name="Lee S.S."/>
            <person name="Tanaka T."/>
            <person name="Numa H."/>
            <person name="Kim J."/>
            <person name="Kawahara Y."/>
            <person name="Wakimoto H."/>
            <person name="Yang C.C."/>
            <person name="Iwamoto M."/>
            <person name="Abe T."/>
            <person name="Yamada Y."/>
            <person name="Muto A."/>
            <person name="Inokuchi H."/>
            <person name="Ikemura T."/>
            <person name="Matsumoto T."/>
            <person name="Sasaki T."/>
            <person name="Itoh T."/>
        </authorList>
    </citation>
    <scope>NUCLEOTIDE SEQUENCE [LARGE SCALE GENOMIC DNA]</scope>
    <source>
        <strain evidence="3">cv. Nipponbare</strain>
    </source>
</reference>
<keyword evidence="3" id="KW-1185">Reference proteome</keyword>
<feature type="region of interest" description="Disordered" evidence="1">
    <location>
        <begin position="106"/>
        <end position="152"/>
    </location>
</feature>
<accession>A0A0P0XME5</accession>
<evidence type="ECO:0000313" key="2">
    <source>
        <dbReference type="EMBL" id="BAT08151.1"/>
    </source>
</evidence>
<dbReference type="PROSITE" id="PS51257">
    <property type="entry name" value="PROKAR_LIPOPROTEIN"/>
    <property type="match status" value="1"/>
</dbReference>
<reference evidence="2 3" key="3">
    <citation type="journal article" date="2013" name="Rice">
        <title>Improvement of the Oryza sativa Nipponbare reference genome using next generation sequence and optical map data.</title>
        <authorList>
            <person name="Kawahara Y."/>
            <person name="de la Bastide M."/>
            <person name="Hamilton J.P."/>
            <person name="Kanamori H."/>
            <person name="McCombie W.R."/>
            <person name="Ouyang S."/>
            <person name="Schwartz D.C."/>
            <person name="Tanaka T."/>
            <person name="Wu J."/>
            <person name="Zhou S."/>
            <person name="Childs K.L."/>
            <person name="Davidson R.M."/>
            <person name="Lin H."/>
            <person name="Quesada-Ocampo L."/>
            <person name="Vaillancourt B."/>
            <person name="Sakai H."/>
            <person name="Lee S.S."/>
            <person name="Kim J."/>
            <person name="Numa H."/>
            <person name="Itoh T."/>
            <person name="Buell C.R."/>
            <person name="Matsumoto T."/>
        </authorList>
    </citation>
    <scope>NUCLEOTIDE SEQUENCE [LARGE SCALE GENOMIC DNA]</scope>
    <source>
        <strain evidence="3">cv. Nipponbare</strain>
    </source>
</reference>
<proteinExistence type="predicted"/>
<organism evidence="2 3">
    <name type="scientific">Oryza sativa subsp. japonica</name>
    <name type="common">Rice</name>
    <dbReference type="NCBI Taxonomy" id="39947"/>
    <lineage>
        <taxon>Eukaryota</taxon>
        <taxon>Viridiplantae</taxon>
        <taxon>Streptophyta</taxon>
        <taxon>Embryophyta</taxon>
        <taxon>Tracheophyta</taxon>
        <taxon>Spermatophyta</taxon>
        <taxon>Magnoliopsida</taxon>
        <taxon>Liliopsida</taxon>
        <taxon>Poales</taxon>
        <taxon>Poaceae</taxon>
        <taxon>BOP clade</taxon>
        <taxon>Oryzoideae</taxon>
        <taxon>Oryzeae</taxon>
        <taxon>Oryzinae</taxon>
        <taxon>Oryza</taxon>
        <taxon>Oryza sativa</taxon>
    </lineage>
</organism>
<protein>
    <submittedName>
        <fullName evidence="2">Os09g0424000 protein</fullName>
    </submittedName>
</protein>
<sequence>MRRISLLERTMRETRVARHGSTIPAINFSGGGCISTALRAVTALAQDDERRPGHPVLVTAASGGVGHSGCVASMSQLTIWRVEHWSATSAPIRNEPSRMLTSFTLKKKTSAWPRSTRKAAANRGRTSGRDREGNITQEQGSRILRSGWPQRG</sequence>
<dbReference type="PaxDb" id="39947-A0A0P0XME5"/>
<gene>
    <name evidence="2" type="ordered locus">Os09g0424000</name>
    <name evidence="2" type="ORF">OSNPB_090424000</name>
</gene>